<sequence length="418" mass="45014">MCAGGYTETKTQEDTMTILIMTGVLLIAAGFCGVRLYMLQAQVVELQLNTHKMMFPSQIKAARRAYFRGLLREAYQQKLKRNWAIGFIVVAVIAAGFAINVQFNAIAVDELGNGLIPLMRNVAISATAVAMISAVLLGLSLANWQMQTLSQANQDHDATDLYFTPQPVLTKQLLWRRELGLAISAISVLLTLSAWVGWLPDPTPGTVKIQNSAVQPSSTTSSSSSATTASSTTSSSASAGSSSWQRTDPNTEYPIDAMKEAKYASASAVKALTDSDLASLYFLEYWALNGIQDSEAAGYAQAGGYSYQVVKDDQNVLTSGDTIMVFNESSATKGQIHLFYAIRNGDQVQFFNMYNSGLVITSFASQFGINTVNGHAAPAAAEIRDSTEPIAQLVTAFKADDAFKLTQSGMTRGADLTY</sequence>
<feature type="transmembrane region" description="Helical" evidence="2">
    <location>
        <begin position="16"/>
        <end position="38"/>
    </location>
</feature>
<feature type="transmembrane region" description="Helical" evidence="2">
    <location>
        <begin position="82"/>
        <end position="103"/>
    </location>
</feature>
<keyword evidence="4" id="KW-1185">Reference proteome</keyword>
<feature type="compositionally biased region" description="Low complexity" evidence="1">
    <location>
        <begin position="217"/>
        <end position="243"/>
    </location>
</feature>
<proteinExistence type="predicted"/>
<gene>
    <name evidence="3" type="ORF">FD01_GL002967</name>
</gene>
<name>A0A0R1RIM2_9LACO</name>
<dbReference type="EMBL" id="AZEU01000004">
    <property type="protein sequence ID" value="KRL54114.1"/>
    <property type="molecule type" value="Genomic_DNA"/>
</dbReference>
<dbReference type="AlphaFoldDB" id="A0A0R1RIM2"/>
<organism evidence="3 4">
    <name type="scientific">Lacticaseibacillus manihotivorans DSM 13343 = JCM 12514</name>
    <dbReference type="NCBI Taxonomy" id="1423769"/>
    <lineage>
        <taxon>Bacteria</taxon>
        <taxon>Bacillati</taxon>
        <taxon>Bacillota</taxon>
        <taxon>Bacilli</taxon>
        <taxon>Lactobacillales</taxon>
        <taxon>Lactobacillaceae</taxon>
        <taxon>Lacticaseibacillus</taxon>
    </lineage>
</organism>
<evidence type="ECO:0000313" key="4">
    <source>
        <dbReference type="Proteomes" id="UP000051790"/>
    </source>
</evidence>
<protein>
    <submittedName>
        <fullName evidence="3">Uncharacterized protein</fullName>
    </submittedName>
</protein>
<evidence type="ECO:0000256" key="1">
    <source>
        <dbReference type="SAM" id="MobiDB-lite"/>
    </source>
</evidence>
<comment type="caution">
    <text evidence="3">The sequence shown here is derived from an EMBL/GenBank/DDBJ whole genome shotgun (WGS) entry which is preliminary data.</text>
</comment>
<evidence type="ECO:0000256" key="2">
    <source>
        <dbReference type="SAM" id="Phobius"/>
    </source>
</evidence>
<feature type="transmembrane region" description="Helical" evidence="2">
    <location>
        <begin position="123"/>
        <end position="144"/>
    </location>
</feature>
<reference evidence="3 4" key="1">
    <citation type="journal article" date="2015" name="Genome Announc.">
        <title>Expanding the biotechnology potential of lactobacilli through comparative genomics of 213 strains and associated genera.</title>
        <authorList>
            <person name="Sun Z."/>
            <person name="Harris H.M."/>
            <person name="McCann A."/>
            <person name="Guo C."/>
            <person name="Argimon S."/>
            <person name="Zhang W."/>
            <person name="Yang X."/>
            <person name="Jeffery I.B."/>
            <person name="Cooney J.C."/>
            <person name="Kagawa T.F."/>
            <person name="Liu W."/>
            <person name="Song Y."/>
            <person name="Salvetti E."/>
            <person name="Wrobel A."/>
            <person name="Rasinkangas P."/>
            <person name="Parkhill J."/>
            <person name="Rea M.C."/>
            <person name="O'Sullivan O."/>
            <person name="Ritari J."/>
            <person name="Douillard F.P."/>
            <person name="Paul Ross R."/>
            <person name="Yang R."/>
            <person name="Briner A.E."/>
            <person name="Felis G.E."/>
            <person name="de Vos W.M."/>
            <person name="Barrangou R."/>
            <person name="Klaenhammer T.R."/>
            <person name="Caufield P.W."/>
            <person name="Cui Y."/>
            <person name="Zhang H."/>
            <person name="O'Toole P.W."/>
        </authorList>
    </citation>
    <scope>NUCLEOTIDE SEQUENCE [LARGE SCALE GENOMIC DNA]</scope>
    <source>
        <strain evidence="3 4">DSM 13343</strain>
    </source>
</reference>
<accession>A0A0R1RIM2</accession>
<dbReference type="Proteomes" id="UP000051790">
    <property type="component" value="Unassembled WGS sequence"/>
</dbReference>
<feature type="region of interest" description="Disordered" evidence="1">
    <location>
        <begin position="209"/>
        <end position="251"/>
    </location>
</feature>
<keyword evidence="2" id="KW-0812">Transmembrane</keyword>
<evidence type="ECO:0000313" key="3">
    <source>
        <dbReference type="EMBL" id="KRL54114.1"/>
    </source>
</evidence>
<keyword evidence="2" id="KW-1133">Transmembrane helix</keyword>
<dbReference type="PATRIC" id="fig|1423769.4.peg.3199"/>
<keyword evidence="2" id="KW-0472">Membrane</keyword>
<feature type="transmembrane region" description="Helical" evidence="2">
    <location>
        <begin position="179"/>
        <end position="198"/>
    </location>
</feature>